<dbReference type="Proteomes" id="UP000187203">
    <property type="component" value="Unassembled WGS sequence"/>
</dbReference>
<sequence>MAAGSRLSKILALGFDENFLRTWEYFFCYCVVGFKSGMVKDYQVVFSRQGNFAALAARLWQYWASLGLNVARLAWTYWLFGHLGLLASKGRMQ</sequence>
<evidence type="ECO:0000313" key="2">
    <source>
        <dbReference type="Proteomes" id="UP000187203"/>
    </source>
</evidence>
<gene>
    <name evidence="1" type="ORF">COLO4_25898</name>
</gene>
<evidence type="ECO:0000313" key="1">
    <source>
        <dbReference type="EMBL" id="OMO75752.1"/>
    </source>
</evidence>
<proteinExistence type="predicted"/>
<dbReference type="EMBL" id="AWUE01019164">
    <property type="protein sequence ID" value="OMO75752.1"/>
    <property type="molecule type" value="Genomic_DNA"/>
</dbReference>
<dbReference type="STRING" id="93759.A0A1R3HZI9"/>
<dbReference type="Gene3D" id="3.40.50.150">
    <property type="entry name" value="Vaccinia Virus protein VP39"/>
    <property type="match status" value="1"/>
</dbReference>
<dbReference type="AlphaFoldDB" id="A0A1R3HZI9"/>
<dbReference type="InterPro" id="IPR029063">
    <property type="entry name" value="SAM-dependent_MTases_sf"/>
</dbReference>
<organism evidence="1 2">
    <name type="scientific">Corchorus olitorius</name>
    <dbReference type="NCBI Taxonomy" id="93759"/>
    <lineage>
        <taxon>Eukaryota</taxon>
        <taxon>Viridiplantae</taxon>
        <taxon>Streptophyta</taxon>
        <taxon>Embryophyta</taxon>
        <taxon>Tracheophyta</taxon>
        <taxon>Spermatophyta</taxon>
        <taxon>Magnoliopsida</taxon>
        <taxon>eudicotyledons</taxon>
        <taxon>Gunneridae</taxon>
        <taxon>Pentapetalae</taxon>
        <taxon>rosids</taxon>
        <taxon>malvids</taxon>
        <taxon>Malvales</taxon>
        <taxon>Malvaceae</taxon>
        <taxon>Grewioideae</taxon>
        <taxon>Apeibeae</taxon>
        <taxon>Corchorus</taxon>
    </lineage>
</organism>
<keyword evidence="2" id="KW-1185">Reference proteome</keyword>
<reference evidence="2" key="1">
    <citation type="submission" date="2013-09" db="EMBL/GenBank/DDBJ databases">
        <title>Corchorus olitorius genome sequencing.</title>
        <authorList>
            <person name="Alam M."/>
            <person name="Haque M.S."/>
            <person name="Islam M.S."/>
            <person name="Emdad E.M."/>
            <person name="Islam M.M."/>
            <person name="Ahmed B."/>
            <person name="Halim A."/>
            <person name="Hossen Q.M.M."/>
            <person name="Hossain M.Z."/>
            <person name="Ahmed R."/>
            <person name="Khan M.M."/>
            <person name="Islam R."/>
            <person name="Rashid M.M."/>
            <person name="Khan S.A."/>
            <person name="Rahman M.S."/>
            <person name="Alam M."/>
            <person name="Yahiya A.S."/>
            <person name="Khan M.S."/>
            <person name="Azam M.S."/>
            <person name="Haque T."/>
            <person name="Lashkar M.Z.H."/>
            <person name="Akhand A.I."/>
            <person name="Morshed G."/>
            <person name="Roy S."/>
            <person name="Uddin K.S."/>
            <person name="Rabeya T."/>
            <person name="Hossain A.S."/>
            <person name="Chowdhury A."/>
            <person name="Snigdha A.R."/>
            <person name="Mortoza M.S."/>
            <person name="Matin S.A."/>
            <person name="Hoque S.M.E."/>
            <person name="Islam M.K."/>
            <person name="Roy D.K."/>
            <person name="Haider R."/>
            <person name="Moosa M.M."/>
            <person name="Elias S.M."/>
            <person name="Hasan A.M."/>
            <person name="Jahan S."/>
            <person name="Shafiuddin M."/>
            <person name="Mahmood N."/>
            <person name="Shommy N.S."/>
        </authorList>
    </citation>
    <scope>NUCLEOTIDE SEQUENCE [LARGE SCALE GENOMIC DNA]</scope>
    <source>
        <strain evidence="2">cv. O-4</strain>
    </source>
</reference>
<name>A0A1R3HZI9_9ROSI</name>
<protein>
    <submittedName>
        <fullName evidence="1">Uncharacterized protein</fullName>
    </submittedName>
</protein>
<comment type="caution">
    <text evidence="1">The sequence shown here is derived from an EMBL/GenBank/DDBJ whole genome shotgun (WGS) entry which is preliminary data.</text>
</comment>
<dbReference type="OrthoDB" id="1646968at2759"/>
<accession>A0A1R3HZI9</accession>